<dbReference type="Proteomes" id="UP000029518">
    <property type="component" value="Chromosome"/>
</dbReference>
<evidence type="ECO:0000313" key="1">
    <source>
        <dbReference type="EMBL" id="AIQ58127.1"/>
    </source>
</evidence>
<dbReference type="EMBL" id="CP009285">
    <property type="protein sequence ID" value="AIQ58127.1"/>
    <property type="molecule type" value="Genomic_DNA"/>
</dbReference>
<reference evidence="1" key="1">
    <citation type="submission" date="2014-08" db="EMBL/GenBank/DDBJ databases">
        <title>Comparative genomics of the Paenibacillus odorifer group.</title>
        <authorList>
            <person name="den Bakker H.C."/>
            <person name="Tsai Y.-C.Y.-C."/>
            <person name="Martin N."/>
            <person name="Korlach J."/>
            <person name="Wiedmann M."/>
        </authorList>
    </citation>
    <scope>NUCLEOTIDE SEQUENCE [LARGE SCALE GENOMIC DNA]</scope>
    <source>
        <strain evidence="1">DSM 13188</strain>
    </source>
</reference>
<proteinExistence type="predicted"/>
<accession>A0A089LBB9</accession>
<dbReference type="KEGG" id="pbd:PBOR_15200"/>
<dbReference type="RefSeq" id="WP_042212750.1">
    <property type="nucleotide sequence ID" value="NZ_CP009285.1"/>
</dbReference>
<name>A0A089LBB9_PAEBO</name>
<keyword evidence="2" id="KW-1185">Reference proteome</keyword>
<evidence type="ECO:0008006" key="3">
    <source>
        <dbReference type="Google" id="ProtNLM"/>
    </source>
</evidence>
<evidence type="ECO:0000313" key="2">
    <source>
        <dbReference type="Proteomes" id="UP000029518"/>
    </source>
</evidence>
<dbReference type="OrthoDB" id="2621183at2"/>
<dbReference type="HOGENOM" id="CLU_155216_0_0_9"/>
<organism evidence="1 2">
    <name type="scientific">Paenibacillus borealis</name>
    <dbReference type="NCBI Taxonomy" id="160799"/>
    <lineage>
        <taxon>Bacteria</taxon>
        <taxon>Bacillati</taxon>
        <taxon>Bacillota</taxon>
        <taxon>Bacilli</taxon>
        <taxon>Bacillales</taxon>
        <taxon>Paenibacillaceae</taxon>
        <taxon>Paenibacillus</taxon>
    </lineage>
</organism>
<sequence>MATIIDTGASTATTGSQTLSIPILSPAGNLILAEFGLATVTSGVVLLSASIGFQTTLGVPSVVFTLYRDGQPIFNMGSSGLAILAIQPITIAYMDRTVPAGYHAYSLGVANNSLNILLNAASVTGPVTFSGTSIG</sequence>
<protein>
    <recommendedName>
        <fullName evidence="3">BclA C-terminal domain-containing protein</fullName>
    </recommendedName>
</protein>
<gene>
    <name evidence="1" type="ORF">PBOR_15200</name>
</gene>
<dbReference type="AlphaFoldDB" id="A0A089LBB9"/>